<accession>A0A1F6EH39</accession>
<proteinExistence type="predicted"/>
<sequence length="69" mass="7851">MTDSYIKPKDSPKVWNHKVFMERLKAAFRKAGLSEPKEAPMRHTNEIGVIFMGKRKPSSDQTNSEKGTS</sequence>
<dbReference type="EMBL" id="MFLY01000020">
    <property type="protein sequence ID" value="OGG72965.1"/>
    <property type="molecule type" value="Genomic_DNA"/>
</dbReference>
<evidence type="ECO:0000256" key="1">
    <source>
        <dbReference type="SAM" id="MobiDB-lite"/>
    </source>
</evidence>
<protein>
    <submittedName>
        <fullName evidence="2">Uncharacterized protein</fullName>
    </submittedName>
</protein>
<dbReference type="AlphaFoldDB" id="A0A1F6EH39"/>
<feature type="compositionally biased region" description="Polar residues" evidence="1">
    <location>
        <begin position="59"/>
        <end position="69"/>
    </location>
</feature>
<comment type="caution">
    <text evidence="2">The sequence shown here is derived from an EMBL/GenBank/DDBJ whole genome shotgun (WGS) entry which is preliminary data.</text>
</comment>
<feature type="compositionally biased region" description="Basic and acidic residues" evidence="1">
    <location>
        <begin position="35"/>
        <end position="45"/>
    </location>
</feature>
<reference evidence="2 3" key="1">
    <citation type="journal article" date="2016" name="Nat. Commun.">
        <title>Thousands of microbial genomes shed light on interconnected biogeochemical processes in an aquifer system.</title>
        <authorList>
            <person name="Anantharaman K."/>
            <person name="Brown C.T."/>
            <person name="Hug L.A."/>
            <person name="Sharon I."/>
            <person name="Castelle C.J."/>
            <person name="Probst A.J."/>
            <person name="Thomas B.C."/>
            <person name="Singh A."/>
            <person name="Wilkins M.J."/>
            <person name="Karaoz U."/>
            <person name="Brodie E.L."/>
            <person name="Williams K.H."/>
            <person name="Hubbard S.S."/>
            <person name="Banfield J.F."/>
        </authorList>
    </citation>
    <scope>NUCLEOTIDE SEQUENCE [LARGE SCALE GENOMIC DNA]</scope>
</reference>
<gene>
    <name evidence="2" type="ORF">A3A38_01715</name>
</gene>
<evidence type="ECO:0000313" key="3">
    <source>
        <dbReference type="Proteomes" id="UP000177306"/>
    </source>
</evidence>
<evidence type="ECO:0000313" key="2">
    <source>
        <dbReference type="EMBL" id="OGG72965.1"/>
    </source>
</evidence>
<feature type="region of interest" description="Disordered" evidence="1">
    <location>
        <begin position="34"/>
        <end position="69"/>
    </location>
</feature>
<name>A0A1F6EH39_9BACT</name>
<dbReference type="Proteomes" id="UP000177306">
    <property type="component" value="Unassembled WGS sequence"/>
</dbReference>
<organism evidence="2 3">
    <name type="scientific">Candidatus Kaiserbacteria bacterium RIFCSPLOWO2_01_FULL_53_17</name>
    <dbReference type="NCBI Taxonomy" id="1798511"/>
    <lineage>
        <taxon>Bacteria</taxon>
        <taxon>Candidatus Kaiseribacteriota</taxon>
    </lineage>
</organism>